<comment type="caution">
    <text evidence="2">The sequence shown here is derived from an EMBL/GenBank/DDBJ whole genome shotgun (WGS) entry which is preliminary data.</text>
</comment>
<proteinExistence type="predicted"/>
<name>A0A7W6UQH3_9HYPH</name>
<sequence length="80" mass="9140">MHCERRPAYSALRRSSPYALEGHDRPNLPSRLWEKFDMMRSIGAFMRFGYILLAFLAPAASAHADNGSGQRPPYENWAID</sequence>
<keyword evidence="1" id="KW-0812">Transmembrane</keyword>
<organism evidence="2 3">
    <name type="scientific">Rhizobium esperanzae</name>
    <dbReference type="NCBI Taxonomy" id="1967781"/>
    <lineage>
        <taxon>Bacteria</taxon>
        <taxon>Pseudomonadati</taxon>
        <taxon>Pseudomonadota</taxon>
        <taxon>Alphaproteobacteria</taxon>
        <taxon>Hyphomicrobiales</taxon>
        <taxon>Rhizobiaceae</taxon>
        <taxon>Rhizobium/Agrobacterium group</taxon>
        <taxon>Rhizobium</taxon>
    </lineage>
</organism>
<evidence type="ECO:0000313" key="3">
    <source>
        <dbReference type="Proteomes" id="UP000533724"/>
    </source>
</evidence>
<protein>
    <submittedName>
        <fullName evidence="2">Uncharacterized protein</fullName>
    </submittedName>
</protein>
<dbReference type="EMBL" id="JACIHI010000017">
    <property type="protein sequence ID" value="MBB4442497.1"/>
    <property type="molecule type" value="Genomic_DNA"/>
</dbReference>
<gene>
    <name evidence="2" type="ORF">GGE15_005792</name>
</gene>
<keyword evidence="1" id="KW-0472">Membrane</keyword>
<evidence type="ECO:0000313" key="2">
    <source>
        <dbReference type="EMBL" id="MBB4442497.1"/>
    </source>
</evidence>
<keyword evidence="1" id="KW-1133">Transmembrane helix</keyword>
<reference evidence="2 3" key="1">
    <citation type="submission" date="2020-08" db="EMBL/GenBank/DDBJ databases">
        <title>Genomic Encyclopedia of Type Strains, Phase IV (KMG-V): Genome sequencing to study the core and pangenomes of soil and plant-associated prokaryotes.</title>
        <authorList>
            <person name="Whitman W."/>
        </authorList>
    </citation>
    <scope>NUCLEOTIDE SEQUENCE [LARGE SCALE GENOMIC DNA]</scope>
    <source>
        <strain evidence="2 3">SEMIA 414</strain>
    </source>
</reference>
<evidence type="ECO:0000256" key="1">
    <source>
        <dbReference type="SAM" id="Phobius"/>
    </source>
</evidence>
<feature type="transmembrane region" description="Helical" evidence="1">
    <location>
        <begin position="44"/>
        <end position="64"/>
    </location>
</feature>
<dbReference type="AlphaFoldDB" id="A0A7W6UQH3"/>
<dbReference type="Proteomes" id="UP000533724">
    <property type="component" value="Unassembled WGS sequence"/>
</dbReference>
<accession>A0A7W6UQH3</accession>